<gene>
    <name evidence="7" type="ORF">CLAFUR5_10970</name>
</gene>
<evidence type="ECO:0000256" key="5">
    <source>
        <dbReference type="RuleBase" id="RU000461"/>
    </source>
</evidence>
<dbReference type="PROSITE" id="PS00086">
    <property type="entry name" value="CYTOCHROME_P450"/>
    <property type="match status" value="1"/>
</dbReference>
<dbReference type="EMBL" id="CP090170">
    <property type="protein sequence ID" value="UJO20771.1"/>
    <property type="molecule type" value="Genomic_DNA"/>
</dbReference>
<evidence type="ECO:0000256" key="4">
    <source>
        <dbReference type="PIRSR" id="PIRSR602401-1"/>
    </source>
</evidence>
<proteinExistence type="inferred from homology"/>
<keyword evidence="6" id="KW-0812">Transmembrane</keyword>
<feature type="transmembrane region" description="Helical" evidence="6">
    <location>
        <begin position="15"/>
        <end position="32"/>
    </location>
</feature>
<keyword evidence="8" id="KW-1185">Reference proteome</keyword>
<name>A0A9Q8USH0_PASFU</name>
<evidence type="ECO:0000256" key="2">
    <source>
        <dbReference type="ARBA" id="ARBA00022723"/>
    </source>
</evidence>
<evidence type="ECO:0000256" key="1">
    <source>
        <dbReference type="ARBA" id="ARBA00001971"/>
    </source>
</evidence>
<keyword evidence="5" id="KW-0560">Oxidoreductase</keyword>
<evidence type="ECO:0000313" key="8">
    <source>
        <dbReference type="Proteomes" id="UP000756132"/>
    </source>
</evidence>
<keyword evidence="5 7" id="KW-0503">Monooxygenase</keyword>
<dbReference type="GO" id="GO:0020037">
    <property type="term" value="F:heme binding"/>
    <property type="evidence" value="ECO:0007669"/>
    <property type="project" value="InterPro"/>
</dbReference>
<dbReference type="KEGG" id="ffu:CLAFUR5_10970"/>
<keyword evidence="6" id="KW-0472">Membrane</keyword>
<dbReference type="InterPro" id="IPR001128">
    <property type="entry name" value="Cyt_P450"/>
</dbReference>
<reference evidence="7" key="2">
    <citation type="journal article" date="2022" name="Microb. Genom.">
        <title>A chromosome-scale genome assembly of the tomato pathogen Cladosporium fulvum reveals a compartmentalized genome architecture and the presence of a dispensable chromosome.</title>
        <authorList>
            <person name="Zaccaron A.Z."/>
            <person name="Chen L.H."/>
            <person name="Samaras A."/>
            <person name="Stergiopoulos I."/>
        </authorList>
    </citation>
    <scope>NUCLEOTIDE SEQUENCE</scope>
    <source>
        <strain evidence="7">Race5_Kim</strain>
    </source>
</reference>
<dbReference type="Pfam" id="PF00067">
    <property type="entry name" value="p450"/>
    <property type="match status" value="1"/>
</dbReference>
<dbReference type="InterPro" id="IPR017972">
    <property type="entry name" value="Cyt_P450_CS"/>
</dbReference>
<dbReference type="PRINTS" id="PR00385">
    <property type="entry name" value="P450"/>
</dbReference>
<dbReference type="PRINTS" id="PR00463">
    <property type="entry name" value="EP450I"/>
</dbReference>
<evidence type="ECO:0000256" key="6">
    <source>
        <dbReference type="SAM" id="Phobius"/>
    </source>
</evidence>
<comment type="similarity">
    <text evidence="5">Belongs to the cytochrome P450 family.</text>
</comment>
<dbReference type="OrthoDB" id="3945418at2759"/>
<protein>
    <submittedName>
        <fullName evidence="7">Cytochrome P450 monooxygenase</fullName>
    </submittedName>
</protein>
<dbReference type="Proteomes" id="UP000756132">
    <property type="component" value="Chromosome 8"/>
</dbReference>
<dbReference type="GO" id="GO:0004497">
    <property type="term" value="F:monooxygenase activity"/>
    <property type="evidence" value="ECO:0007669"/>
    <property type="project" value="UniProtKB-KW"/>
</dbReference>
<dbReference type="PANTHER" id="PTHR24305:SF152">
    <property type="entry name" value="P450, PUTATIVE (EUROFUNG)-RELATED"/>
    <property type="match status" value="1"/>
</dbReference>
<keyword evidence="6" id="KW-1133">Transmembrane helix</keyword>
<organism evidence="7 8">
    <name type="scientific">Passalora fulva</name>
    <name type="common">Tomato leaf mold</name>
    <name type="synonym">Cladosporium fulvum</name>
    <dbReference type="NCBI Taxonomy" id="5499"/>
    <lineage>
        <taxon>Eukaryota</taxon>
        <taxon>Fungi</taxon>
        <taxon>Dikarya</taxon>
        <taxon>Ascomycota</taxon>
        <taxon>Pezizomycotina</taxon>
        <taxon>Dothideomycetes</taxon>
        <taxon>Dothideomycetidae</taxon>
        <taxon>Mycosphaerellales</taxon>
        <taxon>Mycosphaerellaceae</taxon>
        <taxon>Fulvia</taxon>
    </lineage>
</organism>
<feature type="binding site" description="axial binding residue" evidence="4">
    <location>
        <position position="438"/>
    </location>
    <ligand>
        <name>heme</name>
        <dbReference type="ChEBI" id="CHEBI:30413"/>
    </ligand>
    <ligandPart>
        <name>Fe</name>
        <dbReference type="ChEBI" id="CHEBI:18248"/>
    </ligandPart>
</feature>
<dbReference type="InterPro" id="IPR036396">
    <property type="entry name" value="Cyt_P450_sf"/>
</dbReference>
<dbReference type="Gene3D" id="1.10.630.10">
    <property type="entry name" value="Cytochrome P450"/>
    <property type="match status" value="1"/>
</dbReference>
<dbReference type="PANTHER" id="PTHR24305">
    <property type="entry name" value="CYTOCHROME P450"/>
    <property type="match status" value="1"/>
</dbReference>
<comment type="cofactor">
    <cofactor evidence="1 4">
        <name>heme</name>
        <dbReference type="ChEBI" id="CHEBI:30413"/>
    </cofactor>
</comment>
<dbReference type="AlphaFoldDB" id="A0A9Q8USH0"/>
<dbReference type="InterPro" id="IPR002401">
    <property type="entry name" value="Cyt_P450_E_grp-I"/>
</dbReference>
<dbReference type="GeneID" id="71990848"/>
<dbReference type="InterPro" id="IPR050121">
    <property type="entry name" value="Cytochrome_P450_monoxygenase"/>
</dbReference>
<dbReference type="SUPFAM" id="SSF48264">
    <property type="entry name" value="Cytochrome P450"/>
    <property type="match status" value="1"/>
</dbReference>
<evidence type="ECO:0000256" key="3">
    <source>
        <dbReference type="ARBA" id="ARBA00023004"/>
    </source>
</evidence>
<accession>A0A9Q8USH0</accession>
<dbReference type="GO" id="GO:0016705">
    <property type="term" value="F:oxidoreductase activity, acting on paired donors, with incorporation or reduction of molecular oxygen"/>
    <property type="evidence" value="ECO:0007669"/>
    <property type="project" value="InterPro"/>
</dbReference>
<keyword evidence="2 4" id="KW-0479">Metal-binding</keyword>
<keyword evidence="3 4" id="KW-0408">Iron</keyword>
<dbReference type="CDD" id="cd11062">
    <property type="entry name" value="CYP58-like"/>
    <property type="match status" value="1"/>
</dbReference>
<dbReference type="RefSeq" id="XP_047765137.1">
    <property type="nucleotide sequence ID" value="XM_047910118.1"/>
</dbReference>
<keyword evidence="4 5" id="KW-0349">Heme</keyword>
<sequence>MAVTSLSGVLMSQKWYLLVAAVITYIAVKCTFRRFFHPLAKVPGPFLPAVTKLYQSYYHGRYYLQIEKLHQQYGPIVRITPSEVHIADAECYDKIYYVGTKYWKSPNFYNALCVPYAMFGTPSNDVHKIRRGAMNPMFSRQKVLDLEGIVQEKASKTVVLHHAFRAVSIDVISDFAFDRCYNFLDKEDTGAHFFEMARGIGPALWAFQQFPSLQKLALKTPPWMAPYLSKPLGYVTSMQIECVRQVQGVQQKMREKKDLGRQTIFTTLLTDNGDKPEGYQIPTAWELKDEAYSVLVAASDTTGNAMTVAAFNVLHNQEIYKKLVAELEDRFPHQTTDLPFVELEKLPYLTAVIKEGLRLSFGVIGRLPRVVPASGATFHSHYLPQDTIVSMSSWLMHRDPSVFSSPNTFSPERWLISDAESRRLDRNLVPFGRGSRQCVGMPLAYTELYVTLGTLFRRFPSGMRVWSEGTKEVIGDYEDFFSSYHPYAKRDDWFKAWVPEGRE</sequence>
<reference evidence="7" key="1">
    <citation type="submission" date="2021-12" db="EMBL/GenBank/DDBJ databases">
        <authorList>
            <person name="Zaccaron A."/>
            <person name="Stergiopoulos I."/>
        </authorList>
    </citation>
    <scope>NUCLEOTIDE SEQUENCE</scope>
    <source>
        <strain evidence="7">Race5_Kim</strain>
    </source>
</reference>
<evidence type="ECO:0000313" key="7">
    <source>
        <dbReference type="EMBL" id="UJO20771.1"/>
    </source>
</evidence>
<dbReference type="GO" id="GO:0005506">
    <property type="term" value="F:iron ion binding"/>
    <property type="evidence" value="ECO:0007669"/>
    <property type="project" value="InterPro"/>
</dbReference>